<dbReference type="AlphaFoldDB" id="A0A0M2HL48"/>
<proteinExistence type="predicted"/>
<dbReference type="Proteomes" id="UP000034098">
    <property type="component" value="Unassembled WGS sequence"/>
</dbReference>
<comment type="caution">
    <text evidence="1">The sequence shown here is derived from an EMBL/GenBank/DDBJ whole genome shotgun (WGS) entry which is preliminary data.</text>
</comment>
<reference evidence="1 2" key="1">
    <citation type="submission" date="2015-02" db="EMBL/GenBank/DDBJ databases">
        <title>Draft genome sequences of ten Microbacterium spp. with emphasis on heavy metal contaminated environments.</title>
        <authorList>
            <person name="Corretto E."/>
        </authorList>
    </citation>
    <scope>NUCLEOTIDE SEQUENCE [LARGE SCALE GENOMIC DNA]</scope>
    <source>
        <strain evidence="1 2">DSM 8608</strain>
    </source>
</reference>
<evidence type="ECO:0000313" key="2">
    <source>
        <dbReference type="Proteomes" id="UP000034098"/>
    </source>
</evidence>
<accession>A0A0M2HL48</accession>
<name>A0A0M2HL48_MICTR</name>
<keyword evidence="2" id="KW-1185">Reference proteome</keyword>
<dbReference type="EMBL" id="JYJA01000021">
    <property type="protein sequence ID" value="KJL45097.1"/>
    <property type="molecule type" value="Genomic_DNA"/>
</dbReference>
<dbReference type="PATRIC" id="fig|69370.6.peg.469"/>
<gene>
    <name evidence="1" type="ORF">RS82_00446</name>
</gene>
<sequence length="339" mass="35701">MGDEPIQRRRRIDARVVGRASAAQGLDVRAVLGDAGVQLSGCQSTWSQSGCIEKAAMTGDPARGPRRETMHEMDAATLDELRTLRARAYGPSADIDQDPAALRRLHELEGRRGAPDAAVPVEPSGHQALVQSEPVEAPLLPTADDGAEIFAVDESSATEPDVPVSARARTSRRPSSQTVALWTLSVLGAAALASGLTYSLTSAPPVAAPSGATQIDTLEPDPFIEVPVGWFGAGPSSIAFEYYGLTIFESTGGYAAVGTDCFAVVATEQMPELDADTNSWSMSGIMYNGCRAGAFPATVQFVVDSNAPQQLRDRFPSDSALQFVFDGSRVGVFLAPSES</sequence>
<evidence type="ECO:0000313" key="1">
    <source>
        <dbReference type="EMBL" id="KJL45097.1"/>
    </source>
</evidence>
<organism evidence="1 2">
    <name type="scientific">Microbacterium trichothecenolyticum</name>
    <name type="common">Aureobacterium trichothecenolyticum</name>
    <dbReference type="NCBI Taxonomy" id="69370"/>
    <lineage>
        <taxon>Bacteria</taxon>
        <taxon>Bacillati</taxon>
        <taxon>Actinomycetota</taxon>
        <taxon>Actinomycetes</taxon>
        <taxon>Micrococcales</taxon>
        <taxon>Microbacteriaceae</taxon>
        <taxon>Microbacterium</taxon>
    </lineage>
</organism>
<protein>
    <submittedName>
        <fullName evidence="1">Uncharacterized protein</fullName>
    </submittedName>
</protein>